<reference evidence="1" key="1">
    <citation type="submission" date="2020-04" db="EMBL/GenBank/DDBJ databases">
        <authorList>
            <person name="Chiriac C."/>
            <person name="Salcher M."/>
            <person name="Ghai R."/>
            <person name="Kavagutti S V."/>
        </authorList>
    </citation>
    <scope>NUCLEOTIDE SEQUENCE</scope>
</reference>
<proteinExistence type="predicted"/>
<gene>
    <name evidence="1" type="ORF">UFOVP694_37</name>
</gene>
<evidence type="ECO:0000313" key="1">
    <source>
        <dbReference type="EMBL" id="CAB4157649.1"/>
    </source>
</evidence>
<sequence>MSYPGNPTVPHQHDGDGAIAVGGVGGAIIMGPNGMITQNNVLGNIPTPIFGENITISGTPSGVRRPQTLRGSRR</sequence>
<accession>A0A6J5NEP8</accession>
<name>A0A6J5NEP8_9CAUD</name>
<organism evidence="1">
    <name type="scientific">uncultured Caudovirales phage</name>
    <dbReference type="NCBI Taxonomy" id="2100421"/>
    <lineage>
        <taxon>Viruses</taxon>
        <taxon>Duplodnaviria</taxon>
        <taxon>Heunggongvirae</taxon>
        <taxon>Uroviricota</taxon>
        <taxon>Caudoviricetes</taxon>
        <taxon>Peduoviridae</taxon>
        <taxon>Maltschvirus</taxon>
        <taxon>Maltschvirus maltsch</taxon>
    </lineage>
</organism>
<dbReference type="EMBL" id="LR796651">
    <property type="protein sequence ID" value="CAB4157649.1"/>
    <property type="molecule type" value="Genomic_DNA"/>
</dbReference>
<protein>
    <submittedName>
        <fullName evidence="1">Uncharacterized protein</fullName>
    </submittedName>
</protein>